<keyword evidence="12" id="KW-1185">Reference proteome</keyword>
<comment type="similarity">
    <text evidence="1">Belongs to the synaptojanin family.</text>
</comment>
<evidence type="ECO:0000313" key="12">
    <source>
        <dbReference type="Proteomes" id="UP000050792"/>
    </source>
</evidence>
<dbReference type="Pfam" id="PF22669">
    <property type="entry name" value="Exo_endo_phos2"/>
    <property type="match status" value="1"/>
</dbReference>
<feature type="compositionally biased region" description="Polar residues" evidence="10">
    <location>
        <begin position="942"/>
        <end position="952"/>
    </location>
</feature>
<dbReference type="GO" id="GO:0043812">
    <property type="term" value="F:phosphatidylinositol-4-phosphate phosphatase activity"/>
    <property type="evidence" value="ECO:0007669"/>
    <property type="project" value="TreeGrafter"/>
</dbReference>
<comment type="catalytic activity">
    <reaction evidence="6">
        <text>a 1,2-diacyl-sn-glycero-3-phospho-(1D-myo-inositol 4-phosphate) + H2O = a 1,2-diacyl-sn-glycero-3-phospho-(1D-myo-inositol) + phosphate</text>
        <dbReference type="Rhea" id="RHEA:55652"/>
        <dbReference type="ChEBI" id="CHEBI:15377"/>
        <dbReference type="ChEBI" id="CHEBI:43474"/>
        <dbReference type="ChEBI" id="CHEBI:57880"/>
        <dbReference type="ChEBI" id="CHEBI:58178"/>
    </reaction>
    <physiologicalReaction direction="left-to-right" evidence="6">
        <dbReference type="Rhea" id="RHEA:55653"/>
    </physiologicalReaction>
</comment>
<evidence type="ECO:0000259" key="11">
    <source>
        <dbReference type="PROSITE" id="PS50275"/>
    </source>
</evidence>
<dbReference type="InterPro" id="IPR000300">
    <property type="entry name" value="IPPc"/>
</dbReference>
<accession>A0AA85G3H3</accession>
<dbReference type="PROSITE" id="PS50275">
    <property type="entry name" value="SAC"/>
    <property type="match status" value="1"/>
</dbReference>
<feature type="compositionally biased region" description="Polar residues" evidence="10">
    <location>
        <begin position="1114"/>
        <end position="1126"/>
    </location>
</feature>
<comment type="similarity">
    <text evidence="2">In the central section; belongs to the inositol 1,4,5-trisphosphate 5-phosphatase family.</text>
</comment>
<dbReference type="GO" id="GO:0004439">
    <property type="term" value="F:phosphatidylinositol-4,5-bisphosphate 5-phosphatase activity"/>
    <property type="evidence" value="ECO:0007669"/>
    <property type="project" value="UniProtKB-EC"/>
</dbReference>
<dbReference type="Gene3D" id="3.60.10.10">
    <property type="entry name" value="Endonuclease/exonuclease/phosphatase"/>
    <property type="match status" value="1"/>
</dbReference>
<dbReference type="GO" id="GO:0004438">
    <property type="term" value="F:phosphatidylinositol-3-phosphate phosphatase activity"/>
    <property type="evidence" value="ECO:0007669"/>
    <property type="project" value="UniProtKB-EC"/>
</dbReference>
<name>A0AA85G3H3_9TREM</name>
<feature type="region of interest" description="Disordered" evidence="10">
    <location>
        <begin position="1090"/>
        <end position="1166"/>
    </location>
</feature>
<dbReference type="WBParaSite" id="SRDH1_76490.4">
    <property type="protein sequence ID" value="SRDH1_76490.4"/>
    <property type="gene ID" value="SRDH1_76490"/>
</dbReference>
<dbReference type="SUPFAM" id="SSF56219">
    <property type="entry name" value="DNase I-like"/>
    <property type="match status" value="1"/>
</dbReference>
<reference evidence="12" key="1">
    <citation type="submission" date="2022-06" db="EMBL/GenBank/DDBJ databases">
        <authorList>
            <person name="Berger JAMES D."/>
            <person name="Berger JAMES D."/>
        </authorList>
    </citation>
    <scope>NUCLEOTIDE SEQUENCE [LARGE SCALE GENOMIC DNA]</scope>
</reference>
<dbReference type="SMART" id="SM00128">
    <property type="entry name" value="IPPc"/>
    <property type="match status" value="1"/>
</dbReference>
<proteinExistence type="inferred from homology"/>
<dbReference type="InterPro" id="IPR002013">
    <property type="entry name" value="SAC_dom"/>
</dbReference>
<evidence type="ECO:0000256" key="5">
    <source>
        <dbReference type="ARBA" id="ARBA00036631"/>
    </source>
</evidence>
<dbReference type="EC" id="3.1.3.64" evidence="3"/>
<organism evidence="12 13">
    <name type="scientific">Schistosoma rodhaini</name>
    <dbReference type="NCBI Taxonomy" id="6188"/>
    <lineage>
        <taxon>Eukaryota</taxon>
        <taxon>Metazoa</taxon>
        <taxon>Spiralia</taxon>
        <taxon>Lophotrochozoa</taxon>
        <taxon>Platyhelminthes</taxon>
        <taxon>Trematoda</taxon>
        <taxon>Digenea</taxon>
        <taxon>Strigeidida</taxon>
        <taxon>Schistosomatoidea</taxon>
        <taxon>Schistosomatidae</taxon>
        <taxon>Schistosoma</taxon>
    </lineage>
</organism>
<dbReference type="AlphaFoldDB" id="A0AA85G3H3"/>
<evidence type="ECO:0000256" key="3">
    <source>
        <dbReference type="ARBA" id="ARBA00013038"/>
    </source>
</evidence>
<dbReference type="InterPro" id="IPR036691">
    <property type="entry name" value="Endo/exonu/phosph_ase_sf"/>
</dbReference>
<comment type="catalytic activity">
    <reaction evidence="5">
        <text>a 1,2-diacyl-sn-glycero-3-phospho-(1D-myo-inositol-3-phosphate) + H2O = a 1,2-diacyl-sn-glycero-3-phospho-(1D-myo-inositol) + phosphate</text>
        <dbReference type="Rhea" id="RHEA:12316"/>
        <dbReference type="ChEBI" id="CHEBI:15377"/>
        <dbReference type="ChEBI" id="CHEBI:43474"/>
        <dbReference type="ChEBI" id="CHEBI:57880"/>
        <dbReference type="ChEBI" id="CHEBI:58088"/>
        <dbReference type="EC" id="3.1.3.64"/>
    </reaction>
    <physiologicalReaction direction="left-to-right" evidence="5">
        <dbReference type="Rhea" id="RHEA:12317"/>
    </physiologicalReaction>
</comment>
<dbReference type="GO" id="GO:0005783">
    <property type="term" value="C:endoplasmic reticulum"/>
    <property type="evidence" value="ECO:0007669"/>
    <property type="project" value="TreeGrafter"/>
</dbReference>
<evidence type="ECO:0000256" key="7">
    <source>
        <dbReference type="ARBA" id="ARBA00040795"/>
    </source>
</evidence>
<evidence type="ECO:0000256" key="10">
    <source>
        <dbReference type="SAM" id="MobiDB-lite"/>
    </source>
</evidence>
<evidence type="ECO:0000256" key="2">
    <source>
        <dbReference type="ARBA" id="ARBA00009678"/>
    </source>
</evidence>
<dbReference type="PANTHER" id="PTHR45662">
    <property type="entry name" value="PHOSPHATIDYLINOSITIDE PHOSPHATASE SAC1"/>
    <property type="match status" value="1"/>
</dbReference>
<dbReference type="Pfam" id="PF02383">
    <property type="entry name" value="Syja_N"/>
    <property type="match status" value="1"/>
</dbReference>
<dbReference type="Proteomes" id="UP000050792">
    <property type="component" value="Unassembled WGS sequence"/>
</dbReference>
<evidence type="ECO:0000256" key="8">
    <source>
        <dbReference type="ARBA" id="ARBA00041396"/>
    </source>
</evidence>
<dbReference type="GO" id="GO:0046856">
    <property type="term" value="P:phosphatidylinositol dephosphorylation"/>
    <property type="evidence" value="ECO:0007669"/>
    <property type="project" value="InterPro"/>
</dbReference>
<evidence type="ECO:0000256" key="6">
    <source>
        <dbReference type="ARBA" id="ARBA00036807"/>
    </source>
</evidence>
<feature type="compositionally biased region" description="Polar residues" evidence="10">
    <location>
        <begin position="961"/>
        <end position="981"/>
    </location>
</feature>
<reference evidence="13" key="2">
    <citation type="submission" date="2023-11" db="UniProtKB">
        <authorList>
            <consortium name="WormBaseParasite"/>
        </authorList>
    </citation>
    <scope>IDENTIFICATION</scope>
</reference>
<evidence type="ECO:0000256" key="1">
    <source>
        <dbReference type="ARBA" id="ARBA00008943"/>
    </source>
</evidence>
<evidence type="ECO:0000256" key="4">
    <source>
        <dbReference type="ARBA" id="ARBA00013044"/>
    </source>
</evidence>
<protein>
    <recommendedName>
        <fullName evidence="7">Phosphatidylinositol-3-phosphatase SAC1</fullName>
        <ecNumber evidence="4">3.1.3.36</ecNumber>
        <ecNumber evidence="3">3.1.3.64</ecNumber>
    </recommendedName>
    <alternativeName>
        <fullName evidence="9">Phosphatidylinositol-4-phosphate phosphatase</fullName>
    </alternativeName>
    <alternativeName>
        <fullName evidence="8">Suppressor of actin mutations 1-like protein</fullName>
    </alternativeName>
</protein>
<sequence length="1166" mass="130509">MSFLKNCRVLLKSTNSDIGESPQQYNVILENRFVRGALLFDSGAIAHISPYEFDFRKCQYTKAVDAYACLGVLVPMTSPTSDSSIMAPQSYLVLATGCTSVGKLPLFEVFRITNVQFINLKCQGVEEDIYPDLRKLLSSGMFYFARSNIDGKPFDLTVNIQNRSRLGDEILTSSDIYTRGDAGLNFLWNKGLMGPLIRAGINPSDWLVSIICGGFEVCTVYCSVGQARVGIVSRVSAQRPGTRFHVRGLNDCGDVANFVETEQFIYLGDSVSSYIQVRGTVPLFWEQPGLQVGSHKISLSRPLEISMSAFERHFMNLISQYGSVGVVNLLGCKQGEAMLSKAYQEQHRKSSFRNTIHHIIFDYHSELQSKGAKSLEWINQQISRLTDDWGYFYANGQQVELCQTGVLRINCVDCLDRTNAIETLVGVQIILPKMLMSLGVNVKDQHNVINRFVDGIKQLWQQNGDHVSRIYAGTGALGSGRSKLRDAQRTAVRTIQHSFFDSAKQEAMHMLLSNSSLQGWMKLVGEQYLPRRLLHSTPTLLTNILHRYPEFIQIHNLRLFVGTWNVNGGKHFRSVAHKHECVTDWLLDLAQTINQNTNWGYKSLDFTDSEELNKPMDVFAIGFEEIVDLTTSNIVAGSKPSANQRDWGQFLQRHLNRDTDEQDSYLLITSVQLVGVCLFLFVRKRLAGSLRNIATSSVKTGLGGTAGNKGAVAIRFQISRQSRRKVISDVAEDYGPINATVQVYLKIVESNSKQLLSEDVKPYLLNDTDFLESLKLIGSSREGTILLLHFLDPLTILLIYANSKQASIAAGFLNNYIIPWDVSTNGLPKIAGGYEIHLSTSLYNSANWLDRMQKLIEISEREESNINDCRIPAEVFNALPLIKKLDKQRPPKFDDNNEQTLNSDNEDFENDITNLNINRAVEPSQPRNRPPPPRPAPPLIKQSVSIGSGNNNSKDEFDDYPTNNDNSINTKKTNISDPLSQADNEIDSKFKKIFSISHSQTNSPVHEVSSKLNTAISNDLFIPYNDSIHMVNSCVDLNFQDNSILQQDNNNKNRISSTIDLIGLDFENNSTINNDTTSSSTHWFDSVIVPPPLPQRPEDVRSSHLSTDDPFTLVYSSQSDSSTTMNHNKDAALINVDPISPTRVAPQTPSRQKPPPLPPRPKTETE</sequence>
<evidence type="ECO:0000313" key="13">
    <source>
        <dbReference type="WBParaSite" id="SRDH1_76490.4"/>
    </source>
</evidence>
<feature type="domain" description="SAC" evidence="11">
    <location>
        <begin position="133"/>
        <end position="473"/>
    </location>
</feature>
<dbReference type="EC" id="3.1.3.36" evidence="4"/>
<feature type="compositionally biased region" description="Pro residues" evidence="10">
    <location>
        <begin position="928"/>
        <end position="938"/>
    </location>
</feature>
<dbReference type="PANTHER" id="PTHR45662:SF2">
    <property type="entry name" value="PHOSPHATIDYLINOSITOL-3-PHOSPHATASE SAC1"/>
    <property type="match status" value="1"/>
</dbReference>
<feature type="region of interest" description="Disordered" evidence="10">
    <location>
        <begin position="887"/>
        <end position="981"/>
    </location>
</feature>
<evidence type="ECO:0000256" key="9">
    <source>
        <dbReference type="ARBA" id="ARBA00041911"/>
    </source>
</evidence>